<dbReference type="Proteomes" id="UP000000268">
    <property type="component" value="Chromosome"/>
</dbReference>
<keyword evidence="2" id="KW-1185">Reference proteome</keyword>
<evidence type="ECO:0000313" key="1">
    <source>
        <dbReference type="EMBL" id="ABW25941.1"/>
    </source>
</evidence>
<dbReference type="EMBL" id="CP000828">
    <property type="protein sequence ID" value="ABW25941.1"/>
    <property type="molecule type" value="Genomic_DNA"/>
</dbReference>
<sequence length="44" mass="5096">MMVSIKSAQAIYHMTQQSPTPQNLKIFMTQSLIVEEGFRRNRLA</sequence>
<dbReference type="AlphaFoldDB" id="B0BZL5"/>
<protein>
    <submittedName>
        <fullName evidence="1">Uncharacterized protein</fullName>
    </submittedName>
</protein>
<gene>
    <name evidence="1" type="ordered locus">AM1_0900</name>
</gene>
<evidence type="ECO:0000313" key="2">
    <source>
        <dbReference type="Proteomes" id="UP000000268"/>
    </source>
</evidence>
<organism evidence="1 2">
    <name type="scientific">Acaryochloris marina (strain MBIC 11017)</name>
    <dbReference type="NCBI Taxonomy" id="329726"/>
    <lineage>
        <taxon>Bacteria</taxon>
        <taxon>Bacillati</taxon>
        <taxon>Cyanobacteriota</taxon>
        <taxon>Cyanophyceae</taxon>
        <taxon>Acaryochloridales</taxon>
        <taxon>Acaryochloridaceae</taxon>
        <taxon>Acaryochloris</taxon>
    </lineage>
</organism>
<accession>B0BZL5</accession>
<name>B0BZL5_ACAM1</name>
<reference evidence="1 2" key="1">
    <citation type="journal article" date="2008" name="Proc. Natl. Acad. Sci. U.S.A.">
        <title>Niche adaptation and genome expansion in the chlorophyll d-producing cyanobacterium Acaryochloris marina.</title>
        <authorList>
            <person name="Swingley W.D."/>
            <person name="Chen M."/>
            <person name="Cheung P.C."/>
            <person name="Conrad A.L."/>
            <person name="Dejesa L.C."/>
            <person name="Hao J."/>
            <person name="Honchak B.M."/>
            <person name="Karbach L.E."/>
            <person name="Kurdoglu A."/>
            <person name="Lahiri S."/>
            <person name="Mastrian S.D."/>
            <person name="Miyashita H."/>
            <person name="Page L."/>
            <person name="Ramakrishna P."/>
            <person name="Satoh S."/>
            <person name="Sattley W.M."/>
            <person name="Shimada Y."/>
            <person name="Taylor H.L."/>
            <person name="Tomo T."/>
            <person name="Tsuchiya T."/>
            <person name="Wang Z.T."/>
            <person name="Raymond J."/>
            <person name="Mimuro M."/>
            <person name="Blankenship R.E."/>
            <person name="Touchman J.W."/>
        </authorList>
    </citation>
    <scope>NUCLEOTIDE SEQUENCE [LARGE SCALE GENOMIC DNA]</scope>
    <source>
        <strain evidence="2">MBIC 11017</strain>
    </source>
</reference>
<dbReference type="HOGENOM" id="CLU_3210967_0_0_3"/>
<proteinExistence type="predicted"/>
<dbReference type="KEGG" id="amr:AM1_0900"/>